<gene>
    <name evidence="2" type="ORF">MNBD_NITROSPINAE05-1319</name>
</gene>
<reference evidence="2" key="1">
    <citation type="submission" date="2018-06" db="EMBL/GenBank/DDBJ databases">
        <authorList>
            <person name="Zhirakovskaya E."/>
        </authorList>
    </citation>
    <scope>NUCLEOTIDE SEQUENCE</scope>
</reference>
<feature type="domain" description="Phosphodiester glycosidase" evidence="1">
    <location>
        <begin position="97"/>
        <end position="280"/>
    </location>
</feature>
<dbReference type="AlphaFoldDB" id="A0A3B1CML6"/>
<organism evidence="2">
    <name type="scientific">hydrothermal vent metagenome</name>
    <dbReference type="NCBI Taxonomy" id="652676"/>
    <lineage>
        <taxon>unclassified sequences</taxon>
        <taxon>metagenomes</taxon>
        <taxon>ecological metagenomes</taxon>
    </lineage>
</organism>
<dbReference type="EMBL" id="UOGG01000040">
    <property type="protein sequence ID" value="VAX27731.1"/>
    <property type="molecule type" value="Genomic_DNA"/>
</dbReference>
<protein>
    <recommendedName>
        <fullName evidence="1">Phosphodiester glycosidase domain-containing protein</fullName>
    </recommendedName>
</protein>
<proteinExistence type="predicted"/>
<accession>A0A3B1CML6</accession>
<sequence>MRRRNFLLSLGLFIGLIISLPADLESRPQNTSKNLWRQLLPGLELGSFVPALNPDSEDATVKVLRIDLKYFEFRLLNASSQISKKRKPVKDWVIGHGMVAGINASMYQKNNLTSVSYMKTRDHTNSTWVSKDRAFLAFDPKDKTQTTAKIFDRDCEDFKKVRAQYRSVIQSIRMVSCDGKNVWAPQAKKWSTAAIGMDSKGRMLFIHARWPYSTHDFINILLSLPIDIKRAMYVEGGKDAQLYINTGREEFEFLGNYRTAVDSTNGNTIAWPVPNVVGIFPVSNHK</sequence>
<dbReference type="InterPro" id="IPR018711">
    <property type="entry name" value="NAGPA"/>
</dbReference>
<evidence type="ECO:0000313" key="2">
    <source>
        <dbReference type="EMBL" id="VAX27731.1"/>
    </source>
</evidence>
<name>A0A3B1CML6_9ZZZZ</name>
<evidence type="ECO:0000259" key="1">
    <source>
        <dbReference type="Pfam" id="PF09992"/>
    </source>
</evidence>
<dbReference type="Pfam" id="PF09992">
    <property type="entry name" value="NAGPA"/>
    <property type="match status" value="1"/>
</dbReference>